<dbReference type="PANTHER" id="PTHR10851">
    <property type="entry name" value="PYRIDOXINE-5-PHOSPHATE OXIDASE"/>
    <property type="match status" value="1"/>
</dbReference>
<reference evidence="7 8" key="1">
    <citation type="journal article" date="2020" name="Microorganisms">
        <title>Osmotic Adaptation and Compatible Solute Biosynthesis of Phototrophic Bacteria as Revealed from Genome Analyses.</title>
        <authorList>
            <person name="Imhoff J.F."/>
            <person name="Rahn T."/>
            <person name="Kunzel S."/>
            <person name="Keller A."/>
            <person name="Neulinger S.C."/>
        </authorList>
    </citation>
    <scope>NUCLEOTIDE SEQUENCE [LARGE SCALE GENOMIC DNA]</scope>
    <source>
        <strain evidence="7 8">DSM 15382</strain>
    </source>
</reference>
<protein>
    <recommendedName>
        <fullName evidence="6">Pyridoxamine 5'-phosphate oxidase Alr4036 family FMN-binding domain-containing protein</fullName>
    </recommendedName>
</protein>
<gene>
    <name evidence="7" type="ORF">CKO45_25535</name>
</gene>
<feature type="region of interest" description="Disordered" evidence="5">
    <location>
        <begin position="1"/>
        <end position="98"/>
    </location>
</feature>
<keyword evidence="8" id="KW-1185">Reference proteome</keyword>
<evidence type="ECO:0000313" key="7">
    <source>
        <dbReference type="EMBL" id="MBK1661574.1"/>
    </source>
</evidence>
<comment type="cofactor">
    <cofactor evidence="1">
        <name>FMN</name>
        <dbReference type="ChEBI" id="CHEBI:58210"/>
    </cofactor>
</comment>
<dbReference type="Proteomes" id="UP000697995">
    <property type="component" value="Unassembled WGS sequence"/>
</dbReference>
<organism evidence="7 8">
    <name type="scientific">Paracraurococcus ruber</name>
    <dbReference type="NCBI Taxonomy" id="77675"/>
    <lineage>
        <taxon>Bacteria</taxon>
        <taxon>Pseudomonadati</taxon>
        <taxon>Pseudomonadota</taxon>
        <taxon>Alphaproteobacteria</taxon>
        <taxon>Acetobacterales</taxon>
        <taxon>Roseomonadaceae</taxon>
        <taxon>Paracraurococcus</taxon>
    </lineage>
</organism>
<dbReference type="PANTHER" id="PTHR10851:SF3">
    <property type="entry name" value="PYRIDOXINE_PYRIDOXAMINE 5'-PHOSPHATE OXIDASE 2"/>
    <property type="match status" value="1"/>
</dbReference>
<dbReference type="EMBL" id="NRSG01000327">
    <property type="protein sequence ID" value="MBK1661574.1"/>
    <property type="molecule type" value="Genomic_DNA"/>
</dbReference>
<name>A0ABS1D483_9PROT</name>
<dbReference type="InterPro" id="IPR000659">
    <property type="entry name" value="Pyridox_Oxase"/>
</dbReference>
<evidence type="ECO:0000313" key="8">
    <source>
        <dbReference type="Proteomes" id="UP000697995"/>
    </source>
</evidence>
<comment type="caution">
    <text evidence="7">The sequence shown here is derived from an EMBL/GenBank/DDBJ whole genome shotgun (WGS) entry which is preliminary data.</text>
</comment>
<feature type="compositionally biased region" description="Basic residues" evidence="5">
    <location>
        <begin position="32"/>
        <end position="43"/>
    </location>
</feature>
<sequence length="287" mass="30281">MLGGAGQPGLVPRASGADAGRGHARPAGGARRAGRHGPARPHPCRGASLALFAGGGAARPALPARSRPAPRPGRRLVPGRAGGGGLRERPRPRRRPAAVTPVPALPELRAEAFRLLSRGVADRRSAFHTPTLATIGPDGAPQLRTLVLRGFDPAARALRLHTDRRSAKWSSLAGDARAALHVYDPGAQIQLRLSGTASRHAEDEVADAAWFASQPGSRLCYSVSPGPGTPVPAPPAAPRADAGGRAHFGVLRLVFDRLEFLHLHHAGHRRARFAWGTDWVEETWLVP</sequence>
<dbReference type="Gene3D" id="2.30.110.10">
    <property type="entry name" value="Electron Transport, Fmn-binding Protein, Chain A"/>
    <property type="match status" value="1"/>
</dbReference>
<dbReference type="InterPro" id="IPR024624">
    <property type="entry name" value="Pyridox_Oxase_Alr4036_FMN-bd"/>
</dbReference>
<dbReference type="Pfam" id="PF12766">
    <property type="entry name" value="Pyridox_oxase_2"/>
    <property type="match status" value="1"/>
</dbReference>
<evidence type="ECO:0000256" key="2">
    <source>
        <dbReference type="ARBA" id="ARBA00022630"/>
    </source>
</evidence>
<evidence type="ECO:0000256" key="5">
    <source>
        <dbReference type="SAM" id="MobiDB-lite"/>
    </source>
</evidence>
<evidence type="ECO:0000256" key="1">
    <source>
        <dbReference type="ARBA" id="ARBA00001917"/>
    </source>
</evidence>
<accession>A0ABS1D483</accession>
<evidence type="ECO:0000256" key="4">
    <source>
        <dbReference type="ARBA" id="ARBA00023002"/>
    </source>
</evidence>
<keyword evidence="4" id="KW-0560">Oxidoreductase</keyword>
<keyword evidence="3" id="KW-0288">FMN</keyword>
<evidence type="ECO:0000259" key="6">
    <source>
        <dbReference type="Pfam" id="PF12766"/>
    </source>
</evidence>
<evidence type="ECO:0000256" key="3">
    <source>
        <dbReference type="ARBA" id="ARBA00022643"/>
    </source>
</evidence>
<dbReference type="SUPFAM" id="SSF50475">
    <property type="entry name" value="FMN-binding split barrel"/>
    <property type="match status" value="1"/>
</dbReference>
<keyword evidence="2" id="KW-0285">Flavoprotein</keyword>
<proteinExistence type="predicted"/>
<feature type="compositionally biased region" description="Low complexity" evidence="5">
    <location>
        <begin position="45"/>
        <end position="67"/>
    </location>
</feature>
<dbReference type="InterPro" id="IPR012349">
    <property type="entry name" value="Split_barrel_FMN-bd"/>
</dbReference>
<feature type="domain" description="Pyridoxamine 5'-phosphate oxidase Alr4036 family FMN-binding" evidence="6">
    <location>
        <begin position="118"/>
        <end position="198"/>
    </location>
</feature>